<dbReference type="AlphaFoldDB" id="A0A0R2F7B3"/>
<dbReference type="InterPro" id="IPR036291">
    <property type="entry name" value="NAD(P)-bd_dom_sf"/>
</dbReference>
<dbReference type="PANTHER" id="PTHR43355:SF2">
    <property type="entry name" value="FLAVIN REDUCTASE (NADPH)"/>
    <property type="match status" value="1"/>
</dbReference>
<comment type="caution">
    <text evidence="2">The sequence shown here is derived from an EMBL/GenBank/DDBJ whole genome shotgun (WGS) entry which is preliminary data.</text>
</comment>
<feature type="domain" description="NAD(P)-binding" evidence="1">
    <location>
        <begin position="10"/>
        <end position="202"/>
    </location>
</feature>
<dbReference type="RefSeq" id="WP_054733368.1">
    <property type="nucleotide sequence ID" value="NZ_AYZM01000125.1"/>
</dbReference>
<dbReference type="Pfam" id="PF13460">
    <property type="entry name" value="NAD_binding_10"/>
    <property type="match status" value="1"/>
</dbReference>
<proteinExistence type="predicted"/>
<dbReference type="SUPFAM" id="SSF51735">
    <property type="entry name" value="NAD(P)-binding Rossmann-fold domains"/>
    <property type="match status" value="1"/>
</dbReference>
<dbReference type="PATRIC" id="fig|1423804.4.peg.1402"/>
<dbReference type="GO" id="GO:0016646">
    <property type="term" value="F:oxidoreductase activity, acting on the CH-NH group of donors, NAD or NADP as acceptor"/>
    <property type="evidence" value="ECO:0007669"/>
    <property type="project" value="TreeGrafter"/>
</dbReference>
<evidence type="ECO:0000259" key="1">
    <source>
        <dbReference type="Pfam" id="PF13460"/>
    </source>
</evidence>
<reference evidence="2 3" key="1">
    <citation type="journal article" date="2015" name="Genome Announc.">
        <title>Expanding the biotechnology potential of lactobacilli through comparative genomics of 213 strains and associated genera.</title>
        <authorList>
            <person name="Sun Z."/>
            <person name="Harris H.M."/>
            <person name="McCann A."/>
            <person name="Guo C."/>
            <person name="Argimon S."/>
            <person name="Zhang W."/>
            <person name="Yang X."/>
            <person name="Jeffery I.B."/>
            <person name="Cooney J.C."/>
            <person name="Kagawa T.F."/>
            <person name="Liu W."/>
            <person name="Song Y."/>
            <person name="Salvetti E."/>
            <person name="Wrobel A."/>
            <person name="Rasinkangas P."/>
            <person name="Parkhill J."/>
            <person name="Rea M.C."/>
            <person name="O'Sullivan O."/>
            <person name="Ritari J."/>
            <person name="Douillard F.P."/>
            <person name="Paul Ross R."/>
            <person name="Yang R."/>
            <person name="Briner A.E."/>
            <person name="Felis G.E."/>
            <person name="de Vos W.M."/>
            <person name="Barrangou R."/>
            <person name="Klaenhammer T.R."/>
            <person name="Caufield P.W."/>
            <person name="Cui Y."/>
            <person name="Zhang H."/>
            <person name="O'Toole P.W."/>
        </authorList>
    </citation>
    <scope>NUCLEOTIDE SEQUENCE [LARGE SCALE GENOMIC DNA]</scope>
    <source>
        <strain evidence="2 3">DSM 23365</strain>
    </source>
</reference>
<dbReference type="EMBL" id="AYZM01000125">
    <property type="protein sequence ID" value="KRN21178.1"/>
    <property type="molecule type" value="Genomic_DNA"/>
</dbReference>
<dbReference type="InterPro" id="IPR016040">
    <property type="entry name" value="NAD(P)-bd_dom"/>
</dbReference>
<evidence type="ECO:0000313" key="3">
    <source>
        <dbReference type="Proteomes" id="UP000051442"/>
    </source>
</evidence>
<dbReference type="Proteomes" id="UP000051442">
    <property type="component" value="Unassembled WGS sequence"/>
</dbReference>
<dbReference type="PANTHER" id="PTHR43355">
    <property type="entry name" value="FLAVIN REDUCTASE (NADPH)"/>
    <property type="match status" value="1"/>
</dbReference>
<accession>A0A0R2F7B3</accession>
<dbReference type="Gene3D" id="3.40.50.720">
    <property type="entry name" value="NAD(P)-binding Rossmann-like Domain"/>
    <property type="match status" value="1"/>
</dbReference>
<dbReference type="InterPro" id="IPR051606">
    <property type="entry name" value="Polyketide_Oxido-like"/>
</dbReference>
<keyword evidence="3" id="KW-1185">Reference proteome</keyword>
<dbReference type="STRING" id="1423804.FD14_GL001302"/>
<organism evidence="2 3">
    <name type="scientific">Secundilactobacillus similis DSM 23365 = JCM 2765</name>
    <dbReference type="NCBI Taxonomy" id="1423804"/>
    <lineage>
        <taxon>Bacteria</taxon>
        <taxon>Bacillati</taxon>
        <taxon>Bacillota</taxon>
        <taxon>Bacilli</taxon>
        <taxon>Lactobacillales</taxon>
        <taxon>Lactobacillaceae</taxon>
        <taxon>Secundilactobacillus</taxon>
    </lineage>
</organism>
<sequence length="224" mass="25321">MKLMIIGVFGHAGRAIFKEAQRRGHTVTGVAHRKHAHPLVANLLIKDIRDLTATDVLGMDAVIDAVGAWNPKTESVHSEGLAHVTALLKGSQTRYLKVGGANTLYTDEKHRHQLQDWHNYYPRFMQDLCQAHNLGLQILKSSHGVNWTYVTPPYNFDPDGTMTRHYHVDGDLYLPTDDPNDGTNDYISYADYAKGMIDIVENHQYPNQQITLYSGNNPVPTRRY</sequence>
<protein>
    <recommendedName>
        <fullName evidence="1">NAD(P)-binding domain-containing protein</fullName>
    </recommendedName>
</protein>
<evidence type="ECO:0000313" key="2">
    <source>
        <dbReference type="EMBL" id="KRN21178.1"/>
    </source>
</evidence>
<dbReference type="OrthoDB" id="9785372at2"/>
<name>A0A0R2F7B3_9LACO</name>
<gene>
    <name evidence="2" type="ORF">FD14_GL001302</name>
</gene>